<reference evidence="2 3" key="1">
    <citation type="journal article" date="2023" name="Plants (Basel)">
        <title>Bridging the Gap: Combining Genomics and Transcriptomics Approaches to Understand Stylosanthes scabra, an Orphan Legume from the Brazilian Caatinga.</title>
        <authorList>
            <person name="Ferreira-Neto J.R.C."/>
            <person name="da Silva M.D."/>
            <person name="Binneck E."/>
            <person name="de Melo N.F."/>
            <person name="da Silva R.H."/>
            <person name="de Melo A.L.T.M."/>
            <person name="Pandolfi V."/>
            <person name="Bustamante F.O."/>
            <person name="Brasileiro-Vidal A.C."/>
            <person name="Benko-Iseppon A.M."/>
        </authorList>
    </citation>
    <scope>NUCLEOTIDE SEQUENCE [LARGE SCALE GENOMIC DNA]</scope>
    <source>
        <tissue evidence="2">Leaves</tissue>
    </source>
</reference>
<dbReference type="Proteomes" id="UP001341840">
    <property type="component" value="Unassembled WGS sequence"/>
</dbReference>
<comment type="caution">
    <text evidence="2">The sequence shown here is derived from an EMBL/GenBank/DDBJ whole genome shotgun (WGS) entry which is preliminary data.</text>
</comment>
<gene>
    <name evidence="2" type="ORF">PIB30_079007</name>
</gene>
<dbReference type="Gene3D" id="3.60.40.10">
    <property type="entry name" value="PPM-type phosphatase domain"/>
    <property type="match status" value="1"/>
</dbReference>
<evidence type="ECO:0000259" key="1">
    <source>
        <dbReference type="PROSITE" id="PS51746"/>
    </source>
</evidence>
<dbReference type="SUPFAM" id="SSF81606">
    <property type="entry name" value="PP2C-like"/>
    <property type="match status" value="1"/>
</dbReference>
<evidence type="ECO:0000313" key="2">
    <source>
        <dbReference type="EMBL" id="MED6199768.1"/>
    </source>
</evidence>
<proteinExistence type="predicted"/>
<dbReference type="PROSITE" id="PS51746">
    <property type="entry name" value="PPM_2"/>
    <property type="match status" value="1"/>
</dbReference>
<dbReference type="EMBL" id="JASCZI010212556">
    <property type="protein sequence ID" value="MED6199768.1"/>
    <property type="molecule type" value="Genomic_DNA"/>
</dbReference>
<name>A0ABU6XST0_9FABA</name>
<dbReference type="InterPro" id="IPR036457">
    <property type="entry name" value="PPM-type-like_dom_sf"/>
</dbReference>
<sequence length="179" mass="19961">MGGCCSHELGGLQGRIEISELEDEHELEFGSNDIEYGYGGEIIRLKGCSRFVTMYSQQGKKGVNQDSMTVWEDYTGEKDMIFCGVFDGHGPLGHKVSQYIRDNLPSKRSAAIKLAQQKANNYYDDTDADTSTFGDTNNQQNMSLASWEGCFIKTFKEMDDYSLRTLTPTAIVAVALPLR</sequence>
<organism evidence="2 3">
    <name type="scientific">Stylosanthes scabra</name>
    <dbReference type="NCBI Taxonomy" id="79078"/>
    <lineage>
        <taxon>Eukaryota</taxon>
        <taxon>Viridiplantae</taxon>
        <taxon>Streptophyta</taxon>
        <taxon>Embryophyta</taxon>
        <taxon>Tracheophyta</taxon>
        <taxon>Spermatophyta</taxon>
        <taxon>Magnoliopsida</taxon>
        <taxon>eudicotyledons</taxon>
        <taxon>Gunneridae</taxon>
        <taxon>Pentapetalae</taxon>
        <taxon>rosids</taxon>
        <taxon>fabids</taxon>
        <taxon>Fabales</taxon>
        <taxon>Fabaceae</taxon>
        <taxon>Papilionoideae</taxon>
        <taxon>50 kb inversion clade</taxon>
        <taxon>dalbergioids sensu lato</taxon>
        <taxon>Dalbergieae</taxon>
        <taxon>Pterocarpus clade</taxon>
        <taxon>Stylosanthes</taxon>
    </lineage>
</organism>
<dbReference type="InterPro" id="IPR001932">
    <property type="entry name" value="PPM-type_phosphatase-like_dom"/>
</dbReference>
<dbReference type="PANTHER" id="PTHR47992">
    <property type="entry name" value="PROTEIN PHOSPHATASE"/>
    <property type="match status" value="1"/>
</dbReference>
<dbReference type="InterPro" id="IPR015655">
    <property type="entry name" value="PP2C"/>
</dbReference>
<feature type="domain" description="PPM-type phosphatase" evidence="1">
    <location>
        <begin position="51"/>
        <end position="179"/>
    </location>
</feature>
<protein>
    <recommendedName>
        <fullName evidence="1">PPM-type phosphatase domain-containing protein</fullName>
    </recommendedName>
</protein>
<accession>A0ABU6XST0</accession>
<evidence type="ECO:0000313" key="3">
    <source>
        <dbReference type="Proteomes" id="UP001341840"/>
    </source>
</evidence>
<keyword evidence="3" id="KW-1185">Reference proteome</keyword>